<dbReference type="Pfam" id="PF13649">
    <property type="entry name" value="Methyltransf_25"/>
    <property type="match status" value="1"/>
</dbReference>
<organism evidence="6 7">
    <name type="scientific">Caenorhabditis auriculariae</name>
    <dbReference type="NCBI Taxonomy" id="2777116"/>
    <lineage>
        <taxon>Eukaryota</taxon>
        <taxon>Metazoa</taxon>
        <taxon>Ecdysozoa</taxon>
        <taxon>Nematoda</taxon>
        <taxon>Chromadorea</taxon>
        <taxon>Rhabditida</taxon>
        <taxon>Rhabditina</taxon>
        <taxon>Rhabditomorpha</taxon>
        <taxon>Rhabditoidea</taxon>
        <taxon>Rhabditidae</taxon>
        <taxon>Peloderinae</taxon>
        <taxon>Caenorhabditis</taxon>
    </lineage>
</organism>
<name>A0A8S1HWZ7_9PELO</name>
<dbReference type="AlphaFoldDB" id="A0A8S1HWZ7"/>
<protein>
    <recommendedName>
        <fullName evidence="4">tRNA N(3)-methylcytidine methyltransferase</fullName>
        <ecNumber evidence="4">2.1.1.-</ecNumber>
    </recommendedName>
</protein>
<dbReference type="SUPFAM" id="SSF53335">
    <property type="entry name" value="S-adenosyl-L-methionine-dependent methyltransferases"/>
    <property type="match status" value="1"/>
</dbReference>
<dbReference type="GO" id="GO:0008173">
    <property type="term" value="F:RNA methyltransferase activity"/>
    <property type="evidence" value="ECO:0007669"/>
    <property type="project" value="UniProtKB-ARBA"/>
</dbReference>
<dbReference type="GO" id="GO:0008757">
    <property type="term" value="F:S-adenosylmethionine-dependent methyltransferase activity"/>
    <property type="evidence" value="ECO:0007669"/>
    <property type="project" value="UniProtKB-ARBA"/>
</dbReference>
<gene>
    <name evidence="6" type="ORF">CAUJ_LOCUS15944</name>
</gene>
<evidence type="ECO:0000256" key="4">
    <source>
        <dbReference type="PIRNR" id="PIRNR037755"/>
    </source>
</evidence>
<dbReference type="GO" id="GO:0032259">
    <property type="term" value="P:methylation"/>
    <property type="evidence" value="ECO:0007669"/>
    <property type="project" value="UniProtKB-KW"/>
</dbReference>
<keyword evidence="2 4" id="KW-0489">Methyltransferase</keyword>
<proteinExistence type="inferred from homology"/>
<dbReference type="EMBL" id="CAJGYM010000229">
    <property type="protein sequence ID" value="CAD6200045.1"/>
    <property type="molecule type" value="Genomic_DNA"/>
</dbReference>
<dbReference type="Gene3D" id="3.40.50.150">
    <property type="entry name" value="Vaccinia Virus protein VP39"/>
    <property type="match status" value="1"/>
</dbReference>
<dbReference type="CDD" id="cd02440">
    <property type="entry name" value="AdoMet_MTases"/>
    <property type="match status" value="1"/>
</dbReference>
<dbReference type="PANTHER" id="PTHR22809:SF5">
    <property type="entry name" value="TRNA N(3)-METHYLCYTIDINE METHYLTRANSFERASE METTL6"/>
    <property type="match status" value="1"/>
</dbReference>
<dbReference type="Proteomes" id="UP000835052">
    <property type="component" value="Unassembled WGS sequence"/>
</dbReference>
<comment type="caution">
    <text evidence="6">The sequence shown here is derived from an EMBL/GenBank/DDBJ whole genome shotgun (WGS) entry which is preliminary data.</text>
</comment>
<dbReference type="PIRSF" id="PIRSF037755">
    <property type="entry name" value="Mettl2_prd"/>
    <property type="match status" value="1"/>
</dbReference>
<comment type="function">
    <text evidence="4">S-adenosyl-L-methionine-dependent methyltransferase.</text>
</comment>
<keyword evidence="7" id="KW-1185">Reference proteome</keyword>
<comment type="similarity">
    <text evidence="1 4">Belongs to the methyltransferase superfamily. METL family.</text>
</comment>
<evidence type="ECO:0000256" key="2">
    <source>
        <dbReference type="ARBA" id="ARBA00022603"/>
    </source>
</evidence>
<evidence type="ECO:0000256" key="1">
    <source>
        <dbReference type="ARBA" id="ARBA00009725"/>
    </source>
</evidence>
<evidence type="ECO:0000256" key="3">
    <source>
        <dbReference type="ARBA" id="ARBA00022679"/>
    </source>
</evidence>
<dbReference type="InterPro" id="IPR026113">
    <property type="entry name" value="METTL2/6/8-like"/>
</dbReference>
<evidence type="ECO:0000313" key="7">
    <source>
        <dbReference type="Proteomes" id="UP000835052"/>
    </source>
</evidence>
<dbReference type="PANTHER" id="PTHR22809">
    <property type="entry name" value="METHYLTRANSFERASE-RELATED"/>
    <property type="match status" value="1"/>
</dbReference>
<feature type="domain" description="Methyltransferase" evidence="5">
    <location>
        <begin position="68"/>
        <end position="165"/>
    </location>
</feature>
<dbReference type="EC" id="2.1.1.-" evidence="4"/>
<keyword evidence="3 4" id="KW-0808">Transferase</keyword>
<sequence>MITDSNDWDKGLVGDFKQKKLEQEAQRNWDKFYNRNGNNFFKDRNWSGKDLKDLCPDIDFNNAINYIEAGCGVGNMLFPLQREFPNWNMFAFDFSEKALTLLKKRASELGINVTCTMVDLSVLREQPPFEEECDLASLIFVLSAIHPEKQLIAVENMRKIVKVGGSVVVRDYGANDHAMIRFGRGARLGDRFYARQDGTRAYYFYLEELVETFEKAGFRCISSEYLHKTTINHKKELQVPRIFVQARFIRNN</sequence>
<evidence type="ECO:0000313" key="6">
    <source>
        <dbReference type="EMBL" id="CAD6200045.1"/>
    </source>
</evidence>
<dbReference type="OrthoDB" id="417697at2759"/>
<dbReference type="InterPro" id="IPR029063">
    <property type="entry name" value="SAM-dependent_MTases_sf"/>
</dbReference>
<reference evidence="6" key="1">
    <citation type="submission" date="2020-10" db="EMBL/GenBank/DDBJ databases">
        <authorList>
            <person name="Kikuchi T."/>
        </authorList>
    </citation>
    <scope>NUCLEOTIDE SEQUENCE</scope>
    <source>
        <strain evidence="6">NKZ352</strain>
    </source>
</reference>
<accession>A0A8S1HWZ7</accession>
<evidence type="ECO:0000259" key="5">
    <source>
        <dbReference type="Pfam" id="PF13649"/>
    </source>
</evidence>
<dbReference type="InterPro" id="IPR041698">
    <property type="entry name" value="Methyltransf_25"/>
</dbReference>